<feature type="region of interest" description="Disordered" evidence="1">
    <location>
        <begin position="487"/>
        <end position="544"/>
    </location>
</feature>
<feature type="region of interest" description="Disordered" evidence="1">
    <location>
        <begin position="181"/>
        <end position="201"/>
    </location>
</feature>
<reference evidence="3" key="1">
    <citation type="submission" date="2017-01" db="EMBL/GenBank/DDBJ databases">
        <authorList>
            <person name="Wang Y."/>
            <person name="White M."/>
            <person name="Kvist S."/>
            <person name="Moncalvo J.-M."/>
        </authorList>
    </citation>
    <scope>NUCLEOTIDE SEQUENCE [LARGE SCALE GENOMIC DNA]</scope>
    <source>
        <strain evidence="3">ID-206-W2</strain>
    </source>
</reference>
<dbReference type="Proteomes" id="UP000187429">
    <property type="component" value="Unassembled WGS sequence"/>
</dbReference>
<evidence type="ECO:0000256" key="1">
    <source>
        <dbReference type="SAM" id="MobiDB-lite"/>
    </source>
</evidence>
<protein>
    <submittedName>
        <fullName evidence="2">Uncharacterized protein</fullName>
    </submittedName>
</protein>
<feature type="region of interest" description="Disordered" evidence="1">
    <location>
        <begin position="604"/>
        <end position="626"/>
    </location>
</feature>
<feature type="region of interest" description="Disordered" evidence="1">
    <location>
        <begin position="403"/>
        <end position="446"/>
    </location>
</feature>
<dbReference type="OrthoDB" id="10506965at2759"/>
<dbReference type="EMBL" id="LSSM01001479">
    <property type="protein sequence ID" value="OMJ26370.1"/>
    <property type="molecule type" value="Genomic_DNA"/>
</dbReference>
<feature type="region of interest" description="Disordered" evidence="1">
    <location>
        <begin position="340"/>
        <end position="375"/>
    </location>
</feature>
<sequence length="626" mass="70948">MPEIFYAAESACTILFNALKILDHPKQVSIKLSYKDILIQFKKFSTTFLFAKNFENRLKFKYSTYLKSITANKNNIVSFPELKHSHLSKCDNNIWYIENVTSPVIYACCSVNSNCPIHKHVFIDNWINPTTKYIKESPKDQYFDGESSNRHIEGIEPRLGSNSNNQFPKFINYYSNNQNKTNQDGPACKKNSKTDSGSAGSLNSYYSNSNFNSTGSSHTSFVPQRDLLYLKRKRFFHIFRHLTPEIYYKNKTPFKQVNHSKPDIVDHIKDQNSKRDLSSSAPGIEKNNRHNISIKNGNSLIDANLAVINTNINSSYISNSTRKFKNNSNEFISNRSINVDENGVSSSRNSIFSATSSSSNNSGSNTNTIIPNNNTYRFTPVYDYINIRNSNFISDTEGYNFETRNNNNNNSNERSSSSHCGNENNNTNNNNGGSSSSNDGSFNTYNNSNDNYNININEKSSVNINGNINGSNNPGINFFGNGPFKFKNDGDKSSNERFKTTNNYKNYRADSSSNIPSSSNSGDTSNGMDRRKNNNSNAGTKNYNICEIRRNRSRNPNSNRRFDNNTRTRNYVNSEISEFSSQSFIENTEKSSSSYSYKNIESASDSINKSDNHKKNKKFDLSSILN</sequence>
<name>A0A1R1YHI7_9FUNG</name>
<accession>A0A1R1YHI7</accession>
<proteinExistence type="predicted"/>
<feature type="compositionally biased region" description="Low complexity" evidence="1">
    <location>
        <begin position="404"/>
        <end position="446"/>
    </location>
</feature>
<feature type="compositionally biased region" description="Polar residues" evidence="1">
    <location>
        <begin position="534"/>
        <end position="543"/>
    </location>
</feature>
<evidence type="ECO:0000313" key="2">
    <source>
        <dbReference type="EMBL" id="OMJ26370.1"/>
    </source>
</evidence>
<feature type="compositionally biased region" description="Basic and acidic residues" evidence="1">
    <location>
        <begin position="487"/>
        <end position="499"/>
    </location>
</feature>
<evidence type="ECO:0000313" key="3">
    <source>
        <dbReference type="Proteomes" id="UP000187429"/>
    </source>
</evidence>
<feature type="region of interest" description="Disordered" evidence="1">
    <location>
        <begin position="549"/>
        <end position="568"/>
    </location>
</feature>
<feature type="compositionally biased region" description="Low complexity" evidence="1">
    <location>
        <begin position="345"/>
        <end position="375"/>
    </location>
</feature>
<gene>
    <name evidence="2" type="ORF">AYI69_g4004</name>
</gene>
<feature type="compositionally biased region" description="Low complexity" evidence="1">
    <location>
        <begin position="511"/>
        <end position="526"/>
    </location>
</feature>
<dbReference type="AlphaFoldDB" id="A0A1R1YHI7"/>
<organism evidence="2 3">
    <name type="scientific">Smittium culicis</name>
    <dbReference type="NCBI Taxonomy" id="133412"/>
    <lineage>
        <taxon>Eukaryota</taxon>
        <taxon>Fungi</taxon>
        <taxon>Fungi incertae sedis</taxon>
        <taxon>Zoopagomycota</taxon>
        <taxon>Kickxellomycotina</taxon>
        <taxon>Harpellomycetes</taxon>
        <taxon>Harpellales</taxon>
        <taxon>Legeriomycetaceae</taxon>
        <taxon>Smittium</taxon>
    </lineage>
</organism>
<comment type="caution">
    <text evidence="2">The sequence shown here is derived from an EMBL/GenBank/DDBJ whole genome shotgun (WGS) entry which is preliminary data.</text>
</comment>
<keyword evidence="3" id="KW-1185">Reference proteome</keyword>